<dbReference type="InterPro" id="IPR000037">
    <property type="entry name" value="SsrA-bd_prot"/>
</dbReference>
<name>A0A024GJE9_9STRA</name>
<dbReference type="SUPFAM" id="SSF74982">
    <property type="entry name" value="Small protein B (SmpB)"/>
    <property type="match status" value="1"/>
</dbReference>
<dbReference type="GO" id="GO:0070930">
    <property type="term" value="P:trans-translation-dependent protein tagging"/>
    <property type="evidence" value="ECO:0007669"/>
    <property type="project" value="TreeGrafter"/>
</dbReference>
<dbReference type="OrthoDB" id="4717at2759"/>
<organism evidence="3 4">
    <name type="scientific">Albugo candida</name>
    <dbReference type="NCBI Taxonomy" id="65357"/>
    <lineage>
        <taxon>Eukaryota</taxon>
        <taxon>Sar</taxon>
        <taxon>Stramenopiles</taxon>
        <taxon>Oomycota</taxon>
        <taxon>Peronosporomycetes</taxon>
        <taxon>Albuginales</taxon>
        <taxon>Albuginaceae</taxon>
        <taxon>Albugo</taxon>
    </lineage>
</organism>
<keyword evidence="2" id="KW-0694">RNA-binding</keyword>
<evidence type="ECO:0000313" key="4">
    <source>
        <dbReference type="Proteomes" id="UP000053237"/>
    </source>
</evidence>
<dbReference type="PANTHER" id="PTHR30308:SF2">
    <property type="entry name" value="SSRA-BINDING PROTEIN"/>
    <property type="match status" value="1"/>
</dbReference>
<dbReference type="Proteomes" id="UP000053237">
    <property type="component" value="Unassembled WGS sequence"/>
</dbReference>
<evidence type="ECO:0008006" key="5">
    <source>
        <dbReference type="Google" id="ProtNLM"/>
    </source>
</evidence>
<reference evidence="3 4" key="1">
    <citation type="submission" date="2012-05" db="EMBL/GenBank/DDBJ databases">
        <title>Recombination and specialization in a pathogen metapopulation.</title>
        <authorList>
            <person name="Gardiner A."/>
            <person name="Kemen E."/>
            <person name="Schultz-Larsen T."/>
            <person name="MacLean D."/>
            <person name="Van Oosterhout C."/>
            <person name="Jones J.D.G."/>
        </authorList>
    </citation>
    <scope>NUCLEOTIDE SEQUENCE [LARGE SCALE GENOMIC DNA]</scope>
    <source>
        <strain evidence="3 4">Ac Nc2</strain>
    </source>
</reference>
<evidence type="ECO:0000256" key="1">
    <source>
        <dbReference type="ARBA" id="ARBA00022490"/>
    </source>
</evidence>
<protein>
    <recommendedName>
        <fullName evidence="5">SsrA-binding protein</fullName>
    </recommendedName>
</protein>
<dbReference type="AlphaFoldDB" id="A0A024GJE9"/>
<dbReference type="PANTHER" id="PTHR30308">
    <property type="entry name" value="TMRNA-BINDING COMPONENT OF TRANS-TRANSLATION TAGGING COMPLEX"/>
    <property type="match status" value="1"/>
</dbReference>
<evidence type="ECO:0000313" key="3">
    <source>
        <dbReference type="EMBL" id="CCI47005.1"/>
    </source>
</evidence>
<accession>A0A024GJE9</accession>
<dbReference type="Gene3D" id="2.40.280.10">
    <property type="match status" value="1"/>
</dbReference>
<dbReference type="GO" id="GO:0005829">
    <property type="term" value="C:cytosol"/>
    <property type="evidence" value="ECO:0007669"/>
    <property type="project" value="TreeGrafter"/>
</dbReference>
<dbReference type="STRING" id="65357.A0A024GJE9"/>
<dbReference type="Pfam" id="PF01668">
    <property type="entry name" value="SmpB"/>
    <property type="match status" value="1"/>
</dbReference>
<dbReference type="GO" id="GO:0003723">
    <property type="term" value="F:RNA binding"/>
    <property type="evidence" value="ECO:0007669"/>
    <property type="project" value="UniProtKB-KW"/>
</dbReference>
<dbReference type="EMBL" id="CAIX01000147">
    <property type="protein sequence ID" value="CCI47005.1"/>
    <property type="molecule type" value="Genomic_DNA"/>
</dbReference>
<comment type="caution">
    <text evidence="3">The sequence shown here is derived from an EMBL/GenBank/DDBJ whole genome shotgun (WGS) entry which is preliminary data.</text>
</comment>
<sequence length="183" mass="21767">MHWTHSIRSSAFHSAFRNTIAILNTSTRTIRNFPTRILVRNQAFLHKCRTKVYHVQKEWMLGIELRPSEVKSLRDHTGDLSNSFGAFYKNELFLHECNIPIWRHGLIGRPEPLRPRKLLARRSELKKLQDFKRETRAELIPSSLQVGETGWIKVILAECKKIGQFDHRQRDRDRDIQRELREF</sequence>
<evidence type="ECO:0000256" key="2">
    <source>
        <dbReference type="ARBA" id="ARBA00022884"/>
    </source>
</evidence>
<gene>
    <name evidence="3" type="ORF">BN9_079600</name>
</gene>
<proteinExistence type="predicted"/>
<keyword evidence="4" id="KW-1185">Reference proteome</keyword>
<keyword evidence="1" id="KW-0963">Cytoplasm</keyword>
<dbReference type="InParanoid" id="A0A024GJE9"/>
<dbReference type="InterPro" id="IPR023620">
    <property type="entry name" value="SmpB"/>
</dbReference>